<dbReference type="EMBL" id="AEYH02000019">
    <property type="protein sequence ID" value="KFG56383.1"/>
    <property type="molecule type" value="Genomic_DNA"/>
</dbReference>
<reference evidence="1 2" key="1">
    <citation type="submission" date="2014-07" db="EMBL/GenBank/DDBJ databases">
        <authorList>
            <person name="Sibley D."/>
            <person name="Venepally P."/>
            <person name="Karamycheva S."/>
            <person name="Hadjithomas M."/>
            <person name="Khan A."/>
            <person name="Brunk B."/>
            <person name="Roos D."/>
            <person name="Caler E."/>
            <person name="Lorenzi H."/>
        </authorList>
    </citation>
    <scope>NUCLEOTIDE SEQUENCE [LARGE SCALE GENOMIC DNA]</scope>
    <source>
        <strain evidence="1 2">FOU</strain>
    </source>
</reference>
<name>A0A086LIB5_TOXGO</name>
<dbReference type="AlphaFoldDB" id="A0A086LIB5"/>
<organism evidence="1 2">
    <name type="scientific">Toxoplasma gondii FOU</name>
    <dbReference type="NCBI Taxonomy" id="943167"/>
    <lineage>
        <taxon>Eukaryota</taxon>
        <taxon>Sar</taxon>
        <taxon>Alveolata</taxon>
        <taxon>Apicomplexa</taxon>
        <taxon>Conoidasida</taxon>
        <taxon>Coccidia</taxon>
        <taxon>Eucoccidiorida</taxon>
        <taxon>Eimeriorina</taxon>
        <taxon>Sarcocystidae</taxon>
        <taxon>Toxoplasma</taxon>
    </lineage>
</organism>
<protein>
    <submittedName>
        <fullName evidence="1">Uncharacterized protein</fullName>
    </submittedName>
</protein>
<gene>
    <name evidence="1" type="ORF">TGFOU_315715</name>
</gene>
<accession>A0A086LIB5</accession>
<proteinExistence type="predicted"/>
<evidence type="ECO:0000313" key="2">
    <source>
        <dbReference type="Proteomes" id="UP000028838"/>
    </source>
</evidence>
<comment type="caution">
    <text evidence="1">The sequence shown here is derived from an EMBL/GenBank/DDBJ whole genome shotgun (WGS) entry which is preliminary data.</text>
</comment>
<evidence type="ECO:0000313" key="1">
    <source>
        <dbReference type="EMBL" id="KFG56383.1"/>
    </source>
</evidence>
<dbReference type="Proteomes" id="UP000028838">
    <property type="component" value="Unassembled WGS sequence"/>
</dbReference>
<dbReference type="VEuPathDB" id="ToxoDB:TGFOU_315715"/>
<sequence>MGPSSCLQVRECVASLRRERVEIPREALFTKGLFSCFRPHKTDAVCREIRKRKSAHADACKPVLCTCDSCVHGGFKHVAENSLFSGYGGGRACEDALFVCTLAWGFKCSSRRACHLFLCCIVIRVDTRNGNLHTANLISDADCRKAETTLRFQSTSGKRLSPHAEAAFAERVSTRHPCLSQCTHTAGRPSSPLHVNRFASTTSLFECDCHNLTCVDTLVNRREAIKSRRNSLASTHS</sequence>